<dbReference type="NCBIfam" id="NF001809">
    <property type="entry name" value="PRK00528.1"/>
    <property type="match status" value="1"/>
</dbReference>
<dbReference type="PANTHER" id="PTHR33280:SF1">
    <property type="entry name" value="LARGE RIBOSOMAL SUBUNIT PROTEIN BL31C"/>
    <property type="match status" value="1"/>
</dbReference>
<dbReference type="SUPFAM" id="SSF143800">
    <property type="entry name" value="L28p-like"/>
    <property type="match status" value="1"/>
</dbReference>
<evidence type="ECO:0000256" key="6">
    <source>
        <dbReference type="ARBA" id="ARBA00035687"/>
    </source>
</evidence>
<dbReference type="NCBIfam" id="NF000612">
    <property type="entry name" value="PRK00019.1"/>
    <property type="match status" value="1"/>
</dbReference>
<keyword evidence="2 7" id="KW-0699">rRNA-binding</keyword>
<reference evidence="8" key="2">
    <citation type="journal article" date="2021" name="PeerJ">
        <title>Extensive microbial diversity within the chicken gut microbiome revealed by metagenomics and culture.</title>
        <authorList>
            <person name="Gilroy R."/>
            <person name="Ravi A."/>
            <person name="Getino M."/>
            <person name="Pursley I."/>
            <person name="Horton D.L."/>
            <person name="Alikhan N.F."/>
            <person name="Baker D."/>
            <person name="Gharbi K."/>
            <person name="Hall N."/>
            <person name="Watson M."/>
            <person name="Adriaenssens E.M."/>
            <person name="Foster-Nyarko E."/>
            <person name="Jarju S."/>
            <person name="Secka A."/>
            <person name="Antonio M."/>
            <person name="Oren A."/>
            <person name="Chaudhuri R.R."/>
            <person name="La Ragione R."/>
            <person name="Hildebrand F."/>
            <person name="Pallen M.J."/>
        </authorList>
    </citation>
    <scope>NUCLEOTIDE SEQUENCE</scope>
    <source>
        <strain evidence="8">CHK147-3167</strain>
    </source>
</reference>
<reference evidence="8" key="1">
    <citation type="submission" date="2020-10" db="EMBL/GenBank/DDBJ databases">
        <authorList>
            <person name="Gilroy R."/>
        </authorList>
    </citation>
    <scope>NUCLEOTIDE SEQUENCE</scope>
    <source>
        <strain evidence="8">CHK147-3167</strain>
    </source>
</reference>
<dbReference type="HAMAP" id="MF_00501">
    <property type="entry name" value="Ribosomal_bL31_1"/>
    <property type="match status" value="1"/>
</dbReference>
<name>A0A9D0ZR67_9FIRM</name>
<comment type="caution">
    <text evidence="7">Lacks conserved residue(s) required for the propagation of feature annotation.</text>
</comment>
<evidence type="ECO:0000256" key="1">
    <source>
        <dbReference type="ARBA" id="ARBA00009296"/>
    </source>
</evidence>
<evidence type="ECO:0000256" key="5">
    <source>
        <dbReference type="ARBA" id="ARBA00023274"/>
    </source>
</evidence>
<gene>
    <name evidence="7 8" type="primary">rpmE</name>
    <name evidence="8" type="ORF">IAB27_05910</name>
</gene>
<sequence length="70" mass="8030">MKKGIHPEYMETKVTCGSCGNTFTVRSNRPELEVEICNQCHPYYTGKQSTVKKDGRIDKFNKKYGLNQAK</sequence>
<keyword evidence="4 7" id="KW-0689">Ribosomal protein</keyword>
<dbReference type="GO" id="GO:0019843">
    <property type="term" value="F:rRNA binding"/>
    <property type="evidence" value="ECO:0007669"/>
    <property type="project" value="UniProtKB-KW"/>
</dbReference>
<comment type="function">
    <text evidence="7">Binds the 23S rRNA.</text>
</comment>
<dbReference type="Gene3D" id="4.10.830.30">
    <property type="entry name" value="Ribosomal protein L31"/>
    <property type="match status" value="1"/>
</dbReference>
<dbReference type="GO" id="GO:0003735">
    <property type="term" value="F:structural constituent of ribosome"/>
    <property type="evidence" value="ECO:0007669"/>
    <property type="project" value="InterPro"/>
</dbReference>
<evidence type="ECO:0000256" key="7">
    <source>
        <dbReference type="HAMAP-Rule" id="MF_00501"/>
    </source>
</evidence>
<dbReference type="Proteomes" id="UP000886786">
    <property type="component" value="Unassembled WGS sequence"/>
</dbReference>
<dbReference type="InterPro" id="IPR034704">
    <property type="entry name" value="Ribosomal_bL28/bL31-like_sf"/>
</dbReference>
<evidence type="ECO:0000256" key="3">
    <source>
        <dbReference type="ARBA" id="ARBA00022884"/>
    </source>
</evidence>
<dbReference type="Pfam" id="PF01197">
    <property type="entry name" value="Ribosomal_L31"/>
    <property type="match status" value="1"/>
</dbReference>
<evidence type="ECO:0000313" key="8">
    <source>
        <dbReference type="EMBL" id="HIQ91139.1"/>
    </source>
</evidence>
<dbReference type="PRINTS" id="PR01249">
    <property type="entry name" value="RIBOSOMALL31"/>
</dbReference>
<dbReference type="InterPro" id="IPR002150">
    <property type="entry name" value="Ribosomal_bL31"/>
</dbReference>
<dbReference type="InterPro" id="IPR027491">
    <property type="entry name" value="Ribosomal_bL31_A"/>
</dbReference>
<evidence type="ECO:0000313" key="9">
    <source>
        <dbReference type="Proteomes" id="UP000886786"/>
    </source>
</evidence>
<dbReference type="PANTHER" id="PTHR33280">
    <property type="entry name" value="50S RIBOSOMAL PROTEIN L31, CHLOROPLASTIC"/>
    <property type="match status" value="1"/>
</dbReference>
<dbReference type="InterPro" id="IPR042105">
    <property type="entry name" value="Ribosomal_bL31_sf"/>
</dbReference>
<dbReference type="AlphaFoldDB" id="A0A9D0ZR67"/>
<dbReference type="GO" id="GO:1990904">
    <property type="term" value="C:ribonucleoprotein complex"/>
    <property type="evidence" value="ECO:0007669"/>
    <property type="project" value="UniProtKB-KW"/>
</dbReference>
<organism evidence="8 9">
    <name type="scientific">Candidatus Coprosoma intestinipullorum</name>
    <dbReference type="NCBI Taxonomy" id="2840752"/>
    <lineage>
        <taxon>Bacteria</taxon>
        <taxon>Bacillati</taxon>
        <taxon>Bacillota</taxon>
        <taxon>Bacillota incertae sedis</taxon>
        <taxon>Candidatus Coprosoma</taxon>
    </lineage>
</organism>
<proteinExistence type="inferred from homology"/>
<accession>A0A9D0ZR67</accession>
<keyword evidence="3 7" id="KW-0694">RNA-binding</keyword>
<dbReference type="GO" id="GO:0006412">
    <property type="term" value="P:translation"/>
    <property type="evidence" value="ECO:0007669"/>
    <property type="project" value="UniProtKB-UniRule"/>
</dbReference>
<dbReference type="EMBL" id="DVFV01000103">
    <property type="protein sequence ID" value="HIQ91139.1"/>
    <property type="molecule type" value="Genomic_DNA"/>
</dbReference>
<comment type="subunit">
    <text evidence="7">Part of the 50S ribosomal subunit.</text>
</comment>
<dbReference type="GO" id="GO:0005840">
    <property type="term" value="C:ribosome"/>
    <property type="evidence" value="ECO:0007669"/>
    <property type="project" value="UniProtKB-KW"/>
</dbReference>
<dbReference type="NCBIfam" id="TIGR00105">
    <property type="entry name" value="L31"/>
    <property type="match status" value="1"/>
</dbReference>
<evidence type="ECO:0000256" key="4">
    <source>
        <dbReference type="ARBA" id="ARBA00022980"/>
    </source>
</evidence>
<comment type="similarity">
    <text evidence="1 7">Belongs to the bacterial ribosomal protein bL31 family. Type A subfamily.</text>
</comment>
<comment type="caution">
    <text evidence="8">The sequence shown here is derived from an EMBL/GenBank/DDBJ whole genome shotgun (WGS) entry which is preliminary data.</text>
</comment>
<evidence type="ECO:0000256" key="2">
    <source>
        <dbReference type="ARBA" id="ARBA00022730"/>
    </source>
</evidence>
<protein>
    <recommendedName>
        <fullName evidence="6 7">Large ribosomal subunit protein bL31</fullName>
    </recommendedName>
</protein>
<keyword evidence="5 7" id="KW-0687">Ribonucleoprotein</keyword>
<dbReference type="PROSITE" id="PS01143">
    <property type="entry name" value="RIBOSOMAL_L31"/>
    <property type="match status" value="1"/>
</dbReference>